<keyword evidence="2" id="KW-0479">Metal-binding</keyword>
<keyword evidence="2" id="KW-0503">Monooxygenase</keyword>
<keyword evidence="2" id="KW-0349">Heme</keyword>
<name>A0ABR9KAS3_9ACTN</name>
<dbReference type="SUPFAM" id="SSF48264">
    <property type="entry name" value="Cytochrome P450"/>
    <property type="match status" value="1"/>
</dbReference>
<evidence type="ECO:0000256" key="1">
    <source>
        <dbReference type="ARBA" id="ARBA00010617"/>
    </source>
</evidence>
<protein>
    <submittedName>
        <fullName evidence="3">Cytochrome P450</fullName>
    </submittedName>
</protein>
<dbReference type="EMBL" id="JADBEF010000001">
    <property type="protein sequence ID" value="MBE1559000.1"/>
    <property type="molecule type" value="Genomic_DNA"/>
</dbReference>
<dbReference type="PROSITE" id="PS00086">
    <property type="entry name" value="CYTOCHROME_P450"/>
    <property type="match status" value="1"/>
</dbReference>
<comment type="similarity">
    <text evidence="1 2">Belongs to the cytochrome P450 family.</text>
</comment>
<evidence type="ECO:0000256" key="2">
    <source>
        <dbReference type="RuleBase" id="RU000461"/>
    </source>
</evidence>
<comment type="caution">
    <text evidence="3">The sequence shown here is derived from an EMBL/GenBank/DDBJ whole genome shotgun (WGS) entry which is preliminary data.</text>
</comment>
<dbReference type="InterPro" id="IPR017972">
    <property type="entry name" value="Cyt_P450_CS"/>
</dbReference>
<keyword evidence="2" id="KW-0408">Iron</keyword>
<evidence type="ECO:0000313" key="3">
    <source>
        <dbReference type="EMBL" id="MBE1559000.1"/>
    </source>
</evidence>
<dbReference type="InterPro" id="IPR036396">
    <property type="entry name" value="Cyt_P450_sf"/>
</dbReference>
<evidence type="ECO:0000313" key="4">
    <source>
        <dbReference type="Proteomes" id="UP000661607"/>
    </source>
</evidence>
<dbReference type="PRINTS" id="PR00359">
    <property type="entry name" value="BP450"/>
</dbReference>
<keyword evidence="4" id="KW-1185">Reference proteome</keyword>
<dbReference type="CDD" id="cd11031">
    <property type="entry name" value="Cyp158A-like"/>
    <property type="match status" value="1"/>
</dbReference>
<gene>
    <name evidence="3" type="ORF">H4W81_001779</name>
</gene>
<dbReference type="InterPro" id="IPR001128">
    <property type="entry name" value="Cyt_P450"/>
</dbReference>
<dbReference type="PANTHER" id="PTHR46696:SF6">
    <property type="entry name" value="P450, PUTATIVE (EUROFUNG)-RELATED"/>
    <property type="match status" value="1"/>
</dbReference>
<accession>A0ABR9KAS3</accession>
<dbReference type="PANTHER" id="PTHR46696">
    <property type="entry name" value="P450, PUTATIVE (EUROFUNG)-RELATED"/>
    <property type="match status" value="1"/>
</dbReference>
<dbReference type="RefSeq" id="WP_192774340.1">
    <property type="nucleotide sequence ID" value="NZ_BAAASY010000017.1"/>
</dbReference>
<dbReference type="InterPro" id="IPR002397">
    <property type="entry name" value="Cyt_P450_B"/>
</dbReference>
<sequence length="350" mass="38344">MTRHDDVVRVLMDPVFSRAWLFRPDVPRYSDGPIGLPDSLLNLDPPDHTRLRRAVSRAFVPRRVESMRAGVQKVAEGLLDRMEAGGGPADLVEAFCSPLPISVICQLFGVPERDWPALRGWTDTALSLTARSTHEVTQALTSLHDYFVKLVADKRAAPSDDLLSTLITDRQDELSDAEMVSVAGTILAAGFETTVNQLAISAYVLVRNRELYTGLHKDPARVPAAVEELLRMTPTNHGTARIATEDVEIGGMLIPAGSMVLAWTAAANRDEDAFPEPARMDLDRAKNDHLTFGRGAHFCLGAGIARVELQAGLQALLRRFPDLQLAADPSELSWRSGMVAFGPHELPVTW</sequence>
<dbReference type="Proteomes" id="UP000661607">
    <property type="component" value="Unassembled WGS sequence"/>
</dbReference>
<dbReference type="Gene3D" id="1.10.630.10">
    <property type="entry name" value="Cytochrome P450"/>
    <property type="match status" value="1"/>
</dbReference>
<proteinExistence type="inferred from homology"/>
<reference evidence="3 4" key="1">
    <citation type="submission" date="2020-10" db="EMBL/GenBank/DDBJ databases">
        <title>Sequencing the genomes of 1000 actinobacteria strains.</title>
        <authorList>
            <person name="Klenk H.-P."/>
        </authorList>
    </citation>
    <scope>NUCLEOTIDE SEQUENCE [LARGE SCALE GENOMIC DNA]</scope>
    <source>
        <strain evidence="3 4">DSM 43748</strain>
    </source>
</reference>
<dbReference type="Pfam" id="PF00067">
    <property type="entry name" value="p450"/>
    <property type="match status" value="1"/>
</dbReference>
<dbReference type="PRINTS" id="PR00385">
    <property type="entry name" value="P450"/>
</dbReference>
<keyword evidence="2" id="KW-0560">Oxidoreductase</keyword>
<organism evidence="3 4">
    <name type="scientific">Nonomuraea africana</name>
    <dbReference type="NCBI Taxonomy" id="46171"/>
    <lineage>
        <taxon>Bacteria</taxon>
        <taxon>Bacillati</taxon>
        <taxon>Actinomycetota</taxon>
        <taxon>Actinomycetes</taxon>
        <taxon>Streptosporangiales</taxon>
        <taxon>Streptosporangiaceae</taxon>
        <taxon>Nonomuraea</taxon>
    </lineage>
</organism>